<feature type="region of interest" description="Disordered" evidence="1">
    <location>
        <begin position="393"/>
        <end position="426"/>
    </location>
</feature>
<evidence type="ECO:0000313" key="3">
    <source>
        <dbReference type="Proteomes" id="UP000601223"/>
    </source>
</evidence>
<organism evidence="2 3">
    <name type="scientific">Catellatospora bangladeshensis</name>
    <dbReference type="NCBI Taxonomy" id="310355"/>
    <lineage>
        <taxon>Bacteria</taxon>
        <taxon>Bacillati</taxon>
        <taxon>Actinomycetota</taxon>
        <taxon>Actinomycetes</taxon>
        <taxon>Micromonosporales</taxon>
        <taxon>Micromonosporaceae</taxon>
        <taxon>Catellatospora</taxon>
    </lineage>
</organism>
<dbReference type="EMBL" id="BONF01000029">
    <property type="protein sequence ID" value="GIF83534.1"/>
    <property type="molecule type" value="Genomic_DNA"/>
</dbReference>
<name>A0A8J3JJ59_9ACTN</name>
<protein>
    <recommendedName>
        <fullName evidence="4">EF-hand domain-containing protein</fullName>
    </recommendedName>
</protein>
<reference evidence="2 3" key="1">
    <citation type="submission" date="2021-01" db="EMBL/GenBank/DDBJ databases">
        <title>Whole genome shotgun sequence of Catellatospora bangladeshensis NBRC 107357.</title>
        <authorList>
            <person name="Komaki H."/>
            <person name="Tamura T."/>
        </authorList>
    </citation>
    <scope>NUCLEOTIDE SEQUENCE [LARGE SCALE GENOMIC DNA]</scope>
    <source>
        <strain evidence="2 3">NBRC 107357</strain>
    </source>
</reference>
<sequence>MITPAAAVEEPAEKYSTLRLCDPTACYVAWSVVDSDHDGVCDADELLAGTDPYDPASRPGLKLIAELLIDRKLPSFEYGLAAMVAIPAEIIKAREELGVDPLGAFPLHERGDVLSRLGISKDQLSKFGISPEQSGFSLGVEGFGPDEQPGIRLTNIKTSLISAGAKDPRDHVFGGGVVDRYKDWFGRDVRVYGDGSKETVTHDKDGTSTEITDKNGNNAGTRTSHGESHMEGSTEVVHKDETVLDSDGNLLQSKSTEYRKNKDGSSTEVTVVTEYIRDEDGNLMGSTSTRTTERTSSSGATSTTTTTTVCDSTGKQCTSYTDGKKYVDPEQAYNVMVTQEDVDGVLRLRGAAVKVVEGWNAPDMDGDPENPNNPSTIMLIDGTVGELFVLTEPRRAAKAEPEYHPGLPSPRDAGTPPSDGGCEGLC</sequence>
<feature type="region of interest" description="Disordered" evidence="1">
    <location>
        <begin position="281"/>
        <end position="312"/>
    </location>
</feature>
<keyword evidence="3" id="KW-1185">Reference proteome</keyword>
<feature type="compositionally biased region" description="Basic and acidic residues" evidence="1">
    <location>
        <begin position="393"/>
        <end position="403"/>
    </location>
</feature>
<dbReference type="PROSITE" id="PS00018">
    <property type="entry name" value="EF_HAND_1"/>
    <property type="match status" value="1"/>
</dbReference>
<dbReference type="InterPro" id="IPR018247">
    <property type="entry name" value="EF_Hand_1_Ca_BS"/>
</dbReference>
<feature type="compositionally biased region" description="Basic and acidic residues" evidence="1">
    <location>
        <begin position="196"/>
        <end position="213"/>
    </location>
</feature>
<dbReference type="Proteomes" id="UP000601223">
    <property type="component" value="Unassembled WGS sequence"/>
</dbReference>
<feature type="compositionally biased region" description="Low complexity" evidence="1">
    <location>
        <begin position="286"/>
        <end position="312"/>
    </location>
</feature>
<proteinExistence type="predicted"/>
<dbReference type="AlphaFoldDB" id="A0A8J3JJ59"/>
<feature type="region of interest" description="Disordered" evidence="1">
    <location>
        <begin position="196"/>
        <end position="265"/>
    </location>
</feature>
<feature type="compositionally biased region" description="Polar residues" evidence="1">
    <location>
        <begin position="214"/>
        <end position="223"/>
    </location>
</feature>
<feature type="compositionally biased region" description="Basic and acidic residues" evidence="1">
    <location>
        <begin position="224"/>
        <end position="242"/>
    </location>
</feature>
<evidence type="ECO:0008006" key="4">
    <source>
        <dbReference type="Google" id="ProtNLM"/>
    </source>
</evidence>
<evidence type="ECO:0000256" key="1">
    <source>
        <dbReference type="SAM" id="MobiDB-lite"/>
    </source>
</evidence>
<accession>A0A8J3JJ59</accession>
<gene>
    <name evidence="2" type="ORF">Cba03nite_48830</name>
</gene>
<feature type="compositionally biased region" description="Basic and acidic residues" evidence="1">
    <location>
        <begin position="256"/>
        <end position="265"/>
    </location>
</feature>
<evidence type="ECO:0000313" key="2">
    <source>
        <dbReference type="EMBL" id="GIF83534.1"/>
    </source>
</evidence>
<comment type="caution">
    <text evidence="2">The sequence shown here is derived from an EMBL/GenBank/DDBJ whole genome shotgun (WGS) entry which is preliminary data.</text>
</comment>